<dbReference type="AlphaFoldDB" id="A0A0L0MI15"/>
<protein>
    <submittedName>
        <fullName evidence="1">IncW-like replication protein</fullName>
    </submittedName>
</protein>
<sequence>MSETTSLARQSVNRSAKIIDTSTEILSAEPRDDEKAFGAKCLVSASLPYRNPKPEQLTNGAWVRKNGDYTLWIQGDPLKGIPFGTYPRLFVIWLTSEAVRTGSRRISTGGNFAEFCRKLNIDRSRGKNGAGRRLIDQADRLLNARAAFITGDLDTARMKKTDLLQFAEDFTLFFDQNDNERQDSLFQSEIILTDKFFQEITAHCIPLDLRAVLALQQSPLELDIYQWLAYRMFSLKSSSRPTWQQLYNQFGSSYGRLRDFRADFLKALNSVKAVYPRLNVDYSDSGLILLPSPTPVAPRLEVVNG</sequence>
<dbReference type="InterPro" id="IPR006881">
    <property type="entry name" value="RepA_C"/>
</dbReference>
<evidence type="ECO:0000313" key="1">
    <source>
        <dbReference type="EMBL" id="KND62332.1"/>
    </source>
</evidence>
<gene>
    <name evidence="1" type="ORF">BVER_01801c</name>
</gene>
<dbReference type="PATRIC" id="fig|242163.4.peg.2606"/>
<keyword evidence="2" id="KW-1185">Reference proteome</keyword>
<proteinExistence type="predicted"/>
<dbReference type="Pfam" id="PF04796">
    <property type="entry name" value="RepA_C"/>
    <property type="match status" value="1"/>
</dbReference>
<reference evidence="2" key="1">
    <citation type="submission" date="2015-06" db="EMBL/GenBank/DDBJ databases">
        <title>Comparative genomics of Burkholderia leaf nodule symbionts.</title>
        <authorList>
            <person name="Carlier A."/>
            <person name="Eberl L."/>
            <person name="Pinto-Carbo M."/>
        </authorList>
    </citation>
    <scope>NUCLEOTIDE SEQUENCE [LARGE SCALE GENOMIC DNA]</scope>
    <source>
        <strain evidence="2">UZHbot4</strain>
    </source>
</reference>
<name>A0A0L0MI15_9BURK</name>
<dbReference type="EMBL" id="LFJJ01000002">
    <property type="protein sequence ID" value="KND62332.1"/>
    <property type="molecule type" value="Genomic_DNA"/>
</dbReference>
<dbReference type="Proteomes" id="UP000036959">
    <property type="component" value="Unassembled WGS sequence"/>
</dbReference>
<accession>A0A0L0MI15</accession>
<comment type="caution">
    <text evidence="1">The sequence shown here is derived from an EMBL/GenBank/DDBJ whole genome shotgun (WGS) entry which is preliminary data.</text>
</comment>
<organism evidence="1 2">
    <name type="scientific">Candidatus Burkholderia verschuerenii</name>
    <dbReference type="NCBI Taxonomy" id="242163"/>
    <lineage>
        <taxon>Bacteria</taxon>
        <taxon>Pseudomonadati</taxon>
        <taxon>Pseudomonadota</taxon>
        <taxon>Betaproteobacteria</taxon>
        <taxon>Burkholderiales</taxon>
        <taxon>Burkholderiaceae</taxon>
        <taxon>Burkholderia</taxon>
    </lineage>
</organism>
<evidence type="ECO:0000313" key="2">
    <source>
        <dbReference type="Proteomes" id="UP000036959"/>
    </source>
</evidence>
<dbReference type="RefSeq" id="WP_050451691.1">
    <property type="nucleotide sequence ID" value="NZ_LFJJ01000002.1"/>
</dbReference>
<dbReference type="OrthoDB" id="1524783at2"/>